<evidence type="ECO:0000313" key="6">
    <source>
        <dbReference type="EMBL" id="SHF16654.1"/>
    </source>
</evidence>
<evidence type="ECO:0000313" key="7">
    <source>
        <dbReference type="Proteomes" id="UP000184404"/>
    </source>
</evidence>
<dbReference type="Gene3D" id="3.90.220.20">
    <property type="entry name" value="DNA methylase specificity domains"/>
    <property type="match status" value="2"/>
</dbReference>
<organism evidence="6 7">
    <name type="scientific">Schwartzia succinivorans DSM 10502</name>
    <dbReference type="NCBI Taxonomy" id="1123243"/>
    <lineage>
        <taxon>Bacteria</taxon>
        <taxon>Bacillati</taxon>
        <taxon>Bacillota</taxon>
        <taxon>Negativicutes</taxon>
        <taxon>Selenomonadales</taxon>
        <taxon>Selenomonadaceae</taxon>
        <taxon>Schwartzia</taxon>
    </lineage>
</organism>
<reference evidence="6 7" key="1">
    <citation type="submission" date="2016-11" db="EMBL/GenBank/DDBJ databases">
        <authorList>
            <person name="Jaros S."/>
            <person name="Januszkiewicz K."/>
            <person name="Wedrychowicz H."/>
        </authorList>
    </citation>
    <scope>NUCLEOTIDE SEQUENCE [LARGE SCALE GENOMIC DNA]</scope>
    <source>
        <strain evidence="6 7">DSM 10502</strain>
    </source>
</reference>
<protein>
    <submittedName>
        <fullName evidence="6">Type I restriction enzyme, S subunit</fullName>
    </submittedName>
</protein>
<evidence type="ECO:0000256" key="1">
    <source>
        <dbReference type="ARBA" id="ARBA00010923"/>
    </source>
</evidence>
<dbReference type="InterPro" id="IPR000055">
    <property type="entry name" value="Restrct_endonuc_typeI_TRD"/>
</dbReference>
<dbReference type="RefSeq" id="WP_072936081.1">
    <property type="nucleotide sequence ID" value="NZ_FQUG01000008.1"/>
</dbReference>
<feature type="domain" description="Type I restriction modification DNA specificity" evidence="5">
    <location>
        <begin position="222"/>
        <end position="394"/>
    </location>
</feature>
<dbReference type="GO" id="GO:0009307">
    <property type="term" value="P:DNA restriction-modification system"/>
    <property type="evidence" value="ECO:0007669"/>
    <property type="project" value="UniProtKB-KW"/>
</dbReference>
<feature type="coiled-coil region" evidence="4">
    <location>
        <begin position="376"/>
        <end position="403"/>
    </location>
</feature>
<keyword evidence="2" id="KW-0680">Restriction system</keyword>
<evidence type="ECO:0000259" key="5">
    <source>
        <dbReference type="Pfam" id="PF01420"/>
    </source>
</evidence>
<dbReference type="Pfam" id="PF01420">
    <property type="entry name" value="Methylase_S"/>
    <property type="match status" value="2"/>
</dbReference>
<evidence type="ECO:0000256" key="4">
    <source>
        <dbReference type="SAM" id="Coils"/>
    </source>
</evidence>
<dbReference type="EMBL" id="FQUG01000008">
    <property type="protein sequence ID" value="SHF16654.1"/>
    <property type="molecule type" value="Genomic_DNA"/>
</dbReference>
<keyword evidence="3" id="KW-0238">DNA-binding</keyword>
<dbReference type="SUPFAM" id="SSF116734">
    <property type="entry name" value="DNA methylase specificity domain"/>
    <property type="match status" value="2"/>
</dbReference>
<gene>
    <name evidence="6" type="ORF">SAMN02745190_01994</name>
</gene>
<dbReference type="STRING" id="1123243.SAMN02745190_01994"/>
<dbReference type="Proteomes" id="UP000184404">
    <property type="component" value="Unassembled WGS sequence"/>
</dbReference>
<dbReference type="OrthoDB" id="9811611at2"/>
<dbReference type="PANTHER" id="PTHR30408">
    <property type="entry name" value="TYPE-1 RESTRICTION ENZYME ECOKI SPECIFICITY PROTEIN"/>
    <property type="match status" value="1"/>
</dbReference>
<dbReference type="PANTHER" id="PTHR30408:SF12">
    <property type="entry name" value="TYPE I RESTRICTION ENZYME MJAVIII SPECIFICITY SUBUNIT"/>
    <property type="match status" value="1"/>
</dbReference>
<accession>A0A1M4ZF23</accession>
<dbReference type="AlphaFoldDB" id="A0A1M4ZF23"/>
<name>A0A1M4ZF23_9FIRM</name>
<dbReference type="InterPro" id="IPR044946">
    <property type="entry name" value="Restrct_endonuc_typeI_TRD_sf"/>
</dbReference>
<dbReference type="InterPro" id="IPR052021">
    <property type="entry name" value="Type-I_RS_S_subunit"/>
</dbReference>
<keyword evidence="7" id="KW-1185">Reference proteome</keyword>
<comment type="similarity">
    <text evidence="1">Belongs to the type-I restriction system S methylase family.</text>
</comment>
<dbReference type="GO" id="GO:0003677">
    <property type="term" value="F:DNA binding"/>
    <property type="evidence" value="ECO:0007669"/>
    <property type="project" value="UniProtKB-KW"/>
</dbReference>
<keyword evidence="4" id="KW-0175">Coiled coil</keyword>
<evidence type="ECO:0000256" key="3">
    <source>
        <dbReference type="ARBA" id="ARBA00023125"/>
    </source>
</evidence>
<evidence type="ECO:0000256" key="2">
    <source>
        <dbReference type="ARBA" id="ARBA00022747"/>
    </source>
</evidence>
<proteinExistence type="inferred from homology"/>
<feature type="domain" description="Type I restriction modification DNA specificity" evidence="5">
    <location>
        <begin position="17"/>
        <end position="190"/>
    </location>
</feature>
<sequence length="406" mass="46099">MEKKKVPEIRLEGFEGEWESCELKEIATFSKGTGYSKSDLVSAGNPIILYGRMYTNHETIISNVDTFAVPKKNSVYSRGGEVIVPASGESAEDISVASVVKNPDILLGGDLNIITPNKNIDPAFLALVISYGKAHDDMAKMAHGKTVVHLHNDDLEQVQFIHPQYDEQRAITNYIGSIDTTIKCQQERHIKLLVLKNSLLQKMFPQEGESVPRIRFEGFEGEWERVKFGDIVTLFEDKVETPTDGYFRLGIRSWAKGTFHTYVSAGEELSTAQMHRVSADKFIVNITFAWEHAVAITDENDAGKLVSHRFPQFSFQNDNRPKFFRYIISGEQFRQHLALSSPGGAGRNRVLDINEMLRYELRIPQPNEQQKIADYFDNLDTLIEAQEQKITKLQQMKSALFQKMFV</sequence>